<dbReference type="Gene3D" id="1.10.10.10">
    <property type="entry name" value="Winged helix-like DNA-binding domain superfamily/Winged helix DNA-binding domain"/>
    <property type="match status" value="1"/>
</dbReference>
<gene>
    <name evidence="2" type="ORF">PQJ61_09325</name>
</gene>
<dbReference type="InterPro" id="IPR001347">
    <property type="entry name" value="SIS_dom"/>
</dbReference>
<feature type="domain" description="SIS" evidence="1">
    <location>
        <begin position="97"/>
        <end position="237"/>
    </location>
</feature>
<dbReference type="PANTHER" id="PTHR30514:SF1">
    <property type="entry name" value="HTH-TYPE TRANSCRIPTIONAL REGULATOR HEXR-RELATED"/>
    <property type="match status" value="1"/>
</dbReference>
<dbReference type="EMBL" id="JAQQAL010000021">
    <property type="protein sequence ID" value="MDC7226951.1"/>
    <property type="molecule type" value="Genomic_DNA"/>
</dbReference>
<reference evidence="2 3" key="1">
    <citation type="submission" date="2022-12" db="EMBL/GenBank/DDBJ databases">
        <title>Metagenome assembled genome from gulf of manar.</title>
        <authorList>
            <person name="Kohli P."/>
            <person name="Pk S."/>
            <person name="Venkata Ramana C."/>
            <person name="Sasikala C."/>
        </authorList>
    </citation>
    <scope>NUCLEOTIDE SEQUENCE [LARGE SCALE GENOMIC DNA]</scope>
    <source>
        <strain evidence="2">JB008</strain>
    </source>
</reference>
<dbReference type="InterPro" id="IPR047640">
    <property type="entry name" value="RpiR-like"/>
</dbReference>
<sequence>MINIDETKLNNLELKVLKTLSKYSKDNQAPKITEAAALCACSVSQVSKSIKKAGFDGYKQYMRYLYYDDNPQKEIPEELVRIRQFVEEFDVSLADELAKLIISHKKIILFGFGPSFICAQYIEYKLRLCINSFVDVPPDEQSLLNMLDEDSLLIILSTTGRYRSFNEITAKSNGRGADVVIISEEFNPNLMENNSRYIFLSRHNQSNLLEPHEKTRTTFFIFFEEVIKRIILNKKNI</sequence>
<dbReference type="Proteomes" id="UP001221217">
    <property type="component" value="Unassembled WGS sequence"/>
</dbReference>
<dbReference type="GO" id="GO:0097367">
    <property type="term" value="F:carbohydrate derivative binding"/>
    <property type="evidence" value="ECO:0007669"/>
    <property type="project" value="InterPro"/>
</dbReference>
<proteinExistence type="predicted"/>
<dbReference type="GO" id="GO:0003677">
    <property type="term" value="F:DNA binding"/>
    <property type="evidence" value="ECO:0007669"/>
    <property type="project" value="InterPro"/>
</dbReference>
<dbReference type="GO" id="GO:0003700">
    <property type="term" value="F:DNA-binding transcription factor activity"/>
    <property type="evidence" value="ECO:0007669"/>
    <property type="project" value="InterPro"/>
</dbReference>
<dbReference type="AlphaFoldDB" id="A0AAJ1MKM5"/>
<accession>A0AAJ1MKM5</accession>
<dbReference type="Gene3D" id="3.40.50.10490">
    <property type="entry name" value="Glucose-6-phosphate isomerase like protein, domain 1"/>
    <property type="match status" value="1"/>
</dbReference>
<dbReference type="GO" id="GO:1901135">
    <property type="term" value="P:carbohydrate derivative metabolic process"/>
    <property type="evidence" value="ECO:0007669"/>
    <property type="project" value="InterPro"/>
</dbReference>
<organism evidence="2 3">
    <name type="scientific">Candidatus Thalassospirochaeta sargassi</name>
    <dbReference type="NCBI Taxonomy" id="3119039"/>
    <lineage>
        <taxon>Bacteria</taxon>
        <taxon>Pseudomonadati</taxon>
        <taxon>Spirochaetota</taxon>
        <taxon>Spirochaetia</taxon>
        <taxon>Spirochaetales</taxon>
        <taxon>Spirochaetaceae</taxon>
        <taxon>Candidatus Thalassospirochaeta</taxon>
    </lineage>
</organism>
<evidence type="ECO:0000313" key="3">
    <source>
        <dbReference type="Proteomes" id="UP001221217"/>
    </source>
</evidence>
<protein>
    <submittedName>
        <fullName evidence="2">SIS domain-containing protein</fullName>
    </submittedName>
</protein>
<dbReference type="InterPro" id="IPR036388">
    <property type="entry name" value="WH-like_DNA-bd_sf"/>
</dbReference>
<dbReference type="PROSITE" id="PS51464">
    <property type="entry name" value="SIS"/>
    <property type="match status" value="1"/>
</dbReference>
<evidence type="ECO:0000259" key="1">
    <source>
        <dbReference type="PROSITE" id="PS51464"/>
    </source>
</evidence>
<dbReference type="PANTHER" id="PTHR30514">
    <property type="entry name" value="GLUCOKINASE"/>
    <property type="match status" value="1"/>
</dbReference>
<name>A0AAJ1MKM5_9SPIO</name>
<dbReference type="Pfam" id="PF01380">
    <property type="entry name" value="SIS"/>
    <property type="match status" value="1"/>
</dbReference>
<evidence type="ECO:0000313" key="2">
    <source>
        <dbReference type="EMBL" id="MDC7226951.1"/>
    </source>
</evidence>
<dbReference type="InterPro" id="IPR046348">
    <property type="entry name" value="SIS_dom_sf"/>
</dbReference>
<dbReference type="SUPFAM" id="SSF53697">
    <property type="entry name" value="SIS domain"/>
    <property type="match status" value="1"/>
</dbReference>
<comment type="caution">
    <text evidence="2">The sequence shown here is derived from an EMBL/GenBank/DDBJ whole genome shotgun (WGS) entry which is preliminary data.</text>
</comment>